<feature type="region of interest" description="Disordered" evidence="1">
    <location>
        <begin position="217"/>
        <end position="263"/>
    </location>
</feature>
<dbReference type="RefSeq" id="WP_338004610.1">
    <property type="nucleotide sequence ID" value="NZ_JAOPKA010000010.1"/>
</dbReference>
<gene>
    <name evidence="2" type="ORF">OB960_15500</name>
</gene>
<feature type="compositionally biased region" description="Acidic residues" evidence="1">
    <location>
        <begin position="117"/>
        <end position="142"/>
    </location>
</feature>
<protein>
    <submittedName>
        <fullName evidence="2">Uncharacterized protein</fullName>
    </submittedName>
</protein>
<name>A0AAP2Z1N0_9EURY</name>
<accession>A0AAP2Z1N0</accession>
<dbReference type="EMBL" id="JAOPKA010000010">
    <property type="protein sequence ID" value="MCU4742795.1"/>
    <property type="molecule type" value="Genomic_DNA"/>
</dbReference>
<evidence type="ECO:0000256" key="1">
    <source>
        <dbReference type="SAM" id="MobiDB-lite"/>
    </source>
</evidence>
<feature type="region of interest" description="Disordered" evidence="1">
    <location>
        <begin position="497"/>
        <end position="518"/>
    </location>
</feature>
<proteinExistence type="predicted"/>
<organism evidence="2 3">
    <name type="scientific">Natronoglomus mannanivorans</name>
    <dbReference type="NCBI Taxonomy" id="2979990"/>
    <lineage>
        <taxon>Archaea</taxon>
        <taxon>Methanobacteriati</taxon>
        <taxon>Methanobacteriota</taxon>
        <taxon>Stenosarchaea group</taxon>
        <taxon>Halobacteria</taxon>
        <taxon>Halobacteriales</taxon>
        <taxon>Natrialbaceae</taxon>
        <taxon>Natronoglomus</taxon>
    </lineage>
</organism>
<feature type="compositionally biased region" description="Acidic residues" evidence="1">
    <location>
        <begin position="349"/>
        <end position="422"/>
    </location>
</feature>
<dbReference type="Proteomes" id="UP001321018">
    <property type="component" value="Unassembled WGS sequence"/>
</dbReference>
<evidence type="ECO:0000313" key="3">
    <source>
        <dbReference type="Proteomes" id="UP001321018"/>
    </source>
</evidence>
<reference evidence="2" key="1">
    <citation type="submission" date="2022-09" db="EMBL/GenBank/DDBJ databases">
        <title>Enrichment on poylsaccharides allowed isolation of novel metabolic and taxonomic groups of Haloarchaea.</title>
        <authorList>
            <person name="Sorokin D.Y."/>
            <person name="Elcheninov A.G."/>
            <person name="Khizhniak T.V."/>
            <person name="Kolganova T.V."/>
            <person name="Kublanov I.V."/>
        </authorList>
    </citation>
    <scope>NUCLEOTIDE SEQUENCE</scope>
    <source>
        <strain evidence="2">AArc-xg1-1</strain>
    </source>
</reference>
<feature type="region of interest" description="Disordered" evidence="1">
    <location>
        <begin position="109"/>
        <end position="158"/>
    </location>
</feature>
<comment type="caution">
    <text evidence="2">The sequence shown here is derived from an EMBL/GenBank/DDBJ whole genome shotgun (WGS) entry which is preliminary data.</text>
</comment>
<feature type="region of interest" description="Disordered" evidence="1">
    <location>
        <begin position="333"/>
        <end position="427"/>
    </location>
</feature>
<feature type="compositionally biased region" description="Acidic residues" evidence="1">
    <location>
        <begin position="233"/>
        <end position="263"/>
    </location>
</feature>
<dbReference type="AlphaFoldDB" id="A0AAP2Z1N0"/>
<sequence length="904" mass="97485">MSGRLRTFVIAIFLVTSLAFSGVPITTAETASPESELLVETGTDSLEGADIVLFDSAYEYVDDTPISDGEVRFDGLSEGTHYIEIYTDADGFVEGQAVTVDGATTVWIGESERDTADQQDDNDGDATDDQDVQDSSDEETADGETSSEPALLVETGTDSLENADVVLFDSDYEYVDDAPVSDGEVRFDALSEGTHYIEVYTDADGFVEGQTVSVDGTTTAWIGDEADIRDTTDQQDGDDGTATDEEDPQDSGNEEDTESETAVETELIVETGTDSLEDADVILFDSAYEHADDAAISDGEVRFGDLSDGTYYIEVYTDSDGFVEGQTVSVDGTTTAWIGDEADARDGSDDQDGTDDPDATDDDPDATDDDPDATDDDQDGTDDDPDATDDDQDGTDDDPDATDDDQDGTDDDQDGTDDEETERDTSTETELLVETGADSLENADVVLFDSDYEYVDDAPISGGEVRFDALSEGTHYIEVYTDADGFVESQTVSVDGTTTVSIGDDADGQESTDDLPERDDPINAIYVWGFADELVTQDDAAERFFERMEADGYDTVYLSVHVIEATSDDELSSFLTEAHDRGLEVEALIGLLGADSMDAAEYHTEEILAYNAEKSGDERFDGIHYDLEPGSPDELEPFLTEYASFLDGVSEVSTGDETIASQELTIAADIGWWWASHEPETTYDLVDHAVFDYVAVMAYYDTTSEVRNRLSNIVSETDTPYVLAVETMQFSGTNDDYRATFYEEGPESLAETTDTIAADPPSDGYLGIAHHYYGSSISSWDALREATLQSANGNPGETIDVETTVVFDSDFADSALESRLVVQLDGEGDTYATEATIAPSAGTPETATVSWTVPADVAPGEYDVSVTLLDTTYVDGDQEAMAPRDEPVELDSIDAGTVTIHDSQ</sequence>
<evidence type="ECO:0000313" key="2">
    <source>
        <dbReference type="EMBL" id="MCU4742795.1"/>
    </source>
</evidence>
<feature type="compositionally biased region" description="Acidic residues" evidence="1">
    <location>
        <begin position="504"/>
        <end position="517"/>
    </location>
</feature>